<reference evidence="3" key="1">
    <citation type="submission" date="2016-06" db="EMBL/GenBank/DDBJ databases">
        <authorList>
            <person name="Sutton G."/>
            <person name="Brinkac L."/>
            <person name="Sanka R."/>
            <person name="Adams M."/>
            <person name="Lau E."/>
            <person name="Sam S."/>
            <person name="Sreng N."/>
            <person name="Him V."/>
            <person name="Kerleguer A."/>
            <person name="Cheng S."/>
        </authorList>
    </citation>
    <scope>NUCLEOTIDE SEQUENCE [LARGE SCALE GENOMIC DNA]</scope>
    <source>
        <strain evidence="3">E861</strain>
    </source>
</reference>
<dbReference type="Proteomes" id="UP000093592">
    <property type="component" value="Unassembled WGS sequence"/>
</dbReference>
<dbReference type="PANTHER" id="PTHR43135:SF3">
    <property type="entry name" value="ALPHA-D-RIBOSE 1-METHYLPHOSPHONATE 5-TRIPHOSPHATE DIPHOSPHATASE"/>
    <property type="match status" value="1"/>
</dbReference>
<proteinExistence type="predicted"/>
<dbReference type="InterPro" id="IPR011059">
    <property type="entry name" value="Metal-dep_hydrolase_composite"/>
</dbReference>
<dbReference type="EMBL" id="LZKJ01000059">
    <property type="protein sequence ID" value="OBI49762.1"/>
    <property type="molecule type" value="Genomic_DNA"/>
</dbReference>
<dbReference type="CDD" id="cd01299">
    <property type="entry name" value="Met_dep_hydrolase_A"/>
    <property type="match status" value="1"/>
</dbReference>
<dbReference type="RefSeq" id="WP_065013576.1">
    <property type="nucleotide sequence ID" value="NZ_LZKJ01000059.1"/>
</dbReference>
<feature type="domain" description="Amidohydrolase-related" evidence="1">
    <location>
        <begin position="51"/>
        <end position="381"/>
    </location>
</feature>
<dbReference type="InterPro" id="IPR051781">
    <property type="entry name" value="Metallo-dep_Hydrolase"/>
</dbReference>
<dbReference type="SUPFAM" id="SSF51338">
    <property type="entry name" value="Composite domain of metallo-dependent hydrolases"/>
    <property type="match status" value="1"/>
</dbReference>
<accession>A0A1A2ZJW1</accession>
<sequence>MSPRLLVHGGCVFDPVSGTAAAADVVIEGEHVVDVGPGLDGDTALDATGHLVVPGFIDCHVHVMLDDVDVLRLIQTPFSLRFFHAVRNLRLTLHAGVTTIRDAAGADLGVKQAVATGLIDGPDMQIAIGMLSQTGGHADEWMPSGECVHALWPPYPGSPSTIVDGAHEMRRKVRELVRAGADVIKVATTGGVISARSDPRRAHLAVDELEVMMAEARAARVHVMAHAHGTDGVKNAVRCGVRSVEHGVYLDEEAVAMMVEHGTWLVPTLSAPRALLQMVQTGAGVTDATRAKVADVVEAHDRSLRLAHAAGVRIAMGTDAGIARHGDNLAELELLQHQGLSAVEALRAATTSAAELLDTADDIGELTPGKRADLVLLDGTDVDVRGLSERVRAVIHRGAICRKVPAEARSCRNQIGHGASLVGAD</sequence>
<dbReference type="Pfam" id="PF01979">
    <property type="entry name" value="Amidohydro_1"/>
    <property type="match status" value="1"/>
</dbReference>
<comment type="caution">
    <text evidence="2">The sequence shown here is derived from an EMBL/GenBank/DDBJ whole genome shotgun (WGS) entry which is preliminary data.</text>
</comment>
<dbReference type="OrthoDB" id="3514520at2"/>
<keyword evidence="2" id="KW-0378">Hydrolase</keyword>
<protein>
    <submittedName>
        <fullName evidence="2">Hydrolase</fullName>
    </submittedName>
</protein>
<dbReference type="Gene3D" id="3.20.20.140">
    <property type="entry name" value="Metal-dependent hydrolases"/>
    <property type="match status" value="1"/>
</dbReference>
<dbReference type="GO" id="GO:0016810">
    <property type="term" value="F:hydrolase activity, acting on carbon-nitrogen (but not peptide) bonds"/>
    <property type="evidence" value="ECO:0007669"/>
    <property type="project" value="InterPro"/>
</dbReference>
<dbReference type="SUPFAM" id="SSF51556">
    <property type="entry name" value="Metallo-dependent hydrolases"/>
    <property type="match status" value="1"/>
</dbReference>
<dbReference type="AlphaFoldDB" id="A0A1A2ZJW1"/>
<dbReference type="PANTHER" id="PTHR43135">
    <property type="entry name" value="ALPHA-D-RIBOSE 1-METHYLPHOSPHONATE 5-TRIPHOSPHATE DIPHOSPHATASE"/>
    <property type="match status" value="1"/>
</dbReference>
<evidence type="ECO:0000259" key="1">
    <source>
        <dbReference type="Pfam" id="PF01979"/>
    </source>
</evidence>
<name>A0A1A2ZJW1_9MYCO</name>
<organism evidence="2 3">
    <name type="scientific">Mycobacterium kyorinense</name>
    <dbReference type="NCBI Taxonomy" id="487514"/>
    <lineage>
        <taxon>Bacteria</taxon>
        <taxon>Bacillati</taxon>
        <taxon>Actinomycetota</taxon>
        <taxon>Actinomycetes</taxon>
        <taxon>Mycobacteriales</taxon>
        <taxon>Mycobacteriaceae</taxon>
        <taxon>Mycobacterium</taxon>
    </lineage>
</organism>
<dbReference type="Gene3D" id="2.30.40.10">
    <property type="entry name" value="Urease, subunit C, domain 1"/>
    <property type="match status" value="1"/>
</dbReference>
<dbReference type="InterPro" id="IPR032466">
    <property type="entry name" value="Metal_Hydrolase"/>
</dbReference>
<evidence type="ECO:0000313" key="2">
    <source>
        <dbReference type="EMBL" id="OBI49762.1"/>
    </source>
</evidence>
<gene>
    <name evidence="2" type="ORF">A5707_16220</name>
</gene>
<dbReference type="InterPro" id="IPR006680">
    <property type="entry name" value="Amidohydro-rel"/>
</dbReference>
<evidence type="ECO:0000313" key="3">
    <source>
        <dbReference type="Proteomes" id="UP000093592"/>
    </source>
</evidence>
<dbReference type="InterPro" id="IPR057744">
    <property type="entry name" value="OTAase-like"/>
</dbReference>